<dbReference type="Proteomes" id="UP000054805">
    <property type="component" value="Unassembled WGS sequence"/>
</dbReference>
<evidence type="ECO:0000313" key="2">
    <source>
        <dbReference type="Proteomes" id="UP000054805"/>
    </source>
</evidence>
<organism evidence="1 2">
    <name type="scientific">Trichinella pseudospiralis</name>
    <name type="common">Parasitic roundworm</name>
    <dbReference type="NCBI Taxonomy" id="6337"/>
    <lineage>
        <taxon>Eukaryota</taxon>
        <taxon>Metazoa</taxon>
        <taxon>Ecdysozoa</taxon>
        <taxon>Nematoda</taxon>
        <taxon>Enoplea</taxon>
        <taxon>Dorylaimia</taxon>
        <taxon>Trichinellida</taxon>
        <taxon>Trichinellidae</taxon>
        <taxon>Trichinella</taxon>
    </lineage>
</organism>
<name>A0A0V1IG03_TRIPS</name>
<dbReference type="EMBL" id="JYDS01000196">
    <property type="protein sequence ID" value="KRZ21693.1"/>
    <property type="molecule type" value="Genomic_DNA"/>
</dbReference>
<gene>
    <name evidence="1" type="ORF">T4B_1367</name>
</gene>
<protein>
    <submittedName>
        <fullName evidence="1">Uncharacterized protein</fullName>
    </submittedName>
</protein>
<reference evidence="1 2" key="1">
    <citation type="submission" date="2015-01" db="EMBL/GenBank/DDBJ databases">
        <title>Evolution of Trichinella species and genotypes.</title>
        <authorList>
            <person name="Korhonen P.K."/>
            <person name="Edoardo P."/>
            <person name="Giuseppe L.R."/>
            <person name="Gasser R.B."/>
        </authorList>
    </citation>
    <scope>NUCLEOTIDE SEQUENCE [LARGE SCALE GENOMIC DNA]</scope>
    <source>
        <strain evidence="1">ISS588</strain>
    </source>
</reference>
<sequence>MIGQFRLVQRVEMQRIVCYDKCGQQSTYAFAYSTHESFKWSLEVVITCRRRARCLDPKKILSYVA</sequence>
<keyword evidence="2" id="KW-1185">Reference proteome</keyword>
<comment type="caution">
    <text evidence="1">The sequence shown here is derived from an EMBL/GenBank/DDBJ whole genome shotgun (WGS) entry which is preliminary data.</text>
</comment>
<accession>A0A0V1IG03</accession>
<evidence type="ECO:0000313" key="1">
    <source>
        <dbReference type="EMBL" id="KRZ21693.1"/>
    </source>
</evidence>
<proteinExistence type="predicted"/>
<dbReference type="AlphaFoldDB" id="A0A0V1IG03"/>